<feature type="domain" description="Beta-lactamase-related" evidence="2">
    <location>
        <begin position="40"/>
        <end position="349"/>
    </location>
</feature>
<dbReference type="Proteomes" id="UP000448575">
    <property type="component" value="Unassembled WGS sequence"/>
</dbReference>
<comment type="caution">
    <text evidence="3">The sequence shown here is derived from an EMBL/GenBank/DDBJ whole genome shotgun (WGS) entry which is preliminary data.</text>
</comment>
<proteinExistence type="predicted"/>
<feature type="signal peptide" evidence="1">
    <location>
        <begin position="1"/>
        <end position="23"/>
    </location>
</feature>
<dbReference type="PANTHER" id="PTHR46825:SF9">
    <property type="entry name" value="BETA-LACTAMASE-RELATED DOMAIN-CONTAINING PROTEIN"/>
    <property type="match status" value="1"/>
</dbReference>
<name>A0A6N9HHS7_9BURK</name>
<organism evidence="3 4">
    <name type="scientific">Pseudoduganella guangdongensis</name>
    <dbReference type="NCBI Taxonomy" id="2692179"/>
    <lineage>
        <taxon>Bacteria</taxon>
        <taxon>Pseudomonadati</taxon>
        <taxon>Pseudomonadota</taxon>
        <taxon>Betaproteobacteria</taxon>
        <taxon>Burkholderiales</taxon>
        <taxon>Oxalobacteraceae</taxon>
        <taxon>Telluria group</taxon>
        <taxon>Pseudoduganella</taxon>
    </lineage>
</organism>
<dbReference type="Gene3D" id="3.40.710.10">
    <property type="entry name" value="DD-peptidase/beta-lactamase superfamily"/>
    <property type="match status" value="1"/>
</dbReference>
<dbReference type="SUPFAM" id="SSF56601">
    <property type="entry name" value="beta-lactamase/transpeptidase-like"/>
    <property type="match status" value="1"/>
</dbReference>
<dbReference type="Pfam" id="PF00144">
    <property type="entry name" value="Beta-lactamase"/>
    <property type="match status" value="1"/>
</dbReference>
<protein>
    <submittedName>
        <fullName evidence="3">Serine hydrolase</fullName>
    </submittedName>
</protein>
<evidence type="ECO:0000313" key="3">
    <source>
        <dbReference type="EMBL" id="MYN02936.1"/>
    </source>
</evidence>
<dbReference type="GO" id="GO:0016787">
    <property type="term" value="F:hydrolase activity"/>
    <property type="evidence" value="ECO:0007669"/>
    <property type="project" value="UniProtKB-KW"/>
</dbReference>
<evidence type="ECO:0000259" key="2">
    <source>
        <dbReference type="Pfam" id="PF00144"/>
    </source>
</evidence>
<evidence type="ECO:0000313" key="4">
    <source>
        <dbReference type="Proteomes" id="UP000448575"/>
    </source>
</evidence>
<keyword evidence="3" id="KW-0378">Hydrolase</keyword>
<evidence type="ECO:0000256" key="1">
    <source>
        <dbReference type="SAM" id="SignalP"/>
    </source>
</evidence>
<dbReference type="InterPro" id="IPR012338">
    <property type="entry name" value="Beta-lactam/transpept-like"/>
</dbReference>
<dbReference type="InterPro" id="IPR050491">
    <property type="entry name" value="AmpC-like"/>
</dbReference>
<keyword evidence="1" id="KW-0732">Signal</keyword>
<accession>A0A6N9HHS7</accession>
<reference evidence="3 4" key="1">
    <citation type="submission" date="2019-12" db="EMBL/GenBank/DDBJ databases">
        <title>Novel species isolated from a subtropical stream in China.</title>
        <authorList>
            <person name="Lu H."/>
        </authorList>
    </citation>
    <scope>NUCLEOTIDE SEQUENCE [LARGE SCALE GENOMIC DNA]</scope>
    <source>
        <strain evidence="3 4">DS3</strain>
    </source>
</reference>
<dbReference type="AlphaFoldDB" id="A0A6N9HHS7"/>
<gene>
    <name evidence="3" type="ORF">GTP41_12575</name>
</gene>
<dbReference type="InterPro" id="IPR001466">
    <property type="entry name" value="Beta-lactam-related"/>
</dbReference>
<keyword evidence="4" id="KW-1185">Reference proteome</keyword>
<sequence>MKLTTVRPIFLALLVAIAAPVRAEAPLAQRLDAALAPMFKPNAPGATVIVVKDGVPVLRKGYGLADVDAGTPLQADMQLRLGSITKQFTAVAILMLAEQGKLTLQDDVTRLLPDYPTRGQRITIAQLLQHTAGLPSYTNMFSFAMVEDKDKSVQQVIDFFKDDALDFTPGERWAYSNSGYVLLGAIIEKASGLSYADFIAQNIFEPLGMRDTAYEGHERSAKRRVTGYRAGILGGYRAAPEISMALPYAAGGVVSTVDDLARWDAAISAGKLLTAESWQQAFTPCRLPGGGKCTYGYGWLTGSLRGHRMLSHGGDISGFNSQAIRLPDDKVFVAVLSNGSRSVVNIDRAAFTAAAMAAGDPFPPQRAIPMAKLALAAFAGSYRMADSGMRTISFDGGGLRFERRGRPGAGLRPYAVDKFFVEGSLSTLDFMRGPDGAVTGFVLHGTYGDESAQRVLN</sequence>
<dbReference type="EMBL" id="WWCJ01000008">
    <property type="protein sequence ID" value="MYN02936.1"/>
    <property type="molecule type" value="Genomic_DNA"/>
</dbReference>
<dbReference type="RefSeq" id="WP_161025922.1">
    <property type="nucleotide sequence ID" value="NZ_WWCJ01000008.1"/>
</dbReference>
<dbReference type="PANTHER" id="PTHR46825">
    <property type="entry name" value="D-ALANYL-D-ALANINE-CARBOXYPEPTIDASE/ENDOPEPTIDASE AMPH"/>
    <property type="match status" value="1"/>
</dbReference>
<feature type="chain" id="PRO_5026751088" evidence="1">
    <location>
        <begin position="24"/>
        <end position="457"/>
    </location>
</feature>